<evidence type="ECO:0000256" key="1">
    <source>
        <dbReference type="SAM" id="MobiDB-lite"/>
    </source>
</evidence>
<feature type="region of interest" description="Disordered" evidence="1">
    <location>
        <begin position="38"/>
        <end position="57"/>
    </location>
</feature>
<proteinExistence type="predicted"/>
<keyword evidence="3" id="KW-1185">Reference proteome</keyword>
<comment type="caution">
    <text evidence="2">The sequence shown here is derived from an EMBL/GenBank/DDBJ whole genome shotgun (WGS) entry which is preliminary data.</text>
</comment>
<dbReference type="AlphaFoldDB" id="A0A4R8RLZ5"/>
<dbReference type="EMBL" id="RYZW01000025">
    <property type="protein sequence ID" value="TDZ62060.1"/>
    <property type="molecule type" value="Genomic_DNA"/>
</dbReference>
<protein>
    <submittedName>
        <fullName evidence="2">Uncharacterized protein</fullName>
    </submittedName>
</protein>
<name>A0A4R8RLZ5_COLTR</name>
<dbReference type="Proteomes" id="UP000295703">
    <property type="component" value="Unassembled WGS sequence"/>
</dbReference>
<organism evidence="2 3">
    <name type="scientific">Colletotrichum trifolii</name>
    <dbReference type="NCBI Taxonomy" id="5466"/>
    <lineage>
        <taxon>Eukaryota</taxon>
        <taxon>Fungi</taxon>
        <taxon>Dikarya</taxon>
        <taxon>Ascomycota</taxon>
        <taxon>Pezizomycotina</taxon>
        <taxon>Sordariomycetes</taxon>
        <taxon>Hypocreomycetidae</taxon>
        <taxon>Glomerellales</taxon>
        <taxon>Glomerellaceae</taxon>
        <taxon>Colletotrichum</taxon>
        <taxon>Colletotrichum orbiculare species complex</taxon>
    </lineage>
</organism>
<accession>A0A4R8RLZ5</accession>
<evidence type="ECO:0000313" key="2">
    <source>
        <dbReference type="EMBL" id="TDZ62060.1"/>
    </source>
</evidence>
<evidence type="ECO:0000313" key="3">
    <source>
        <dbReference type="Proteomes" id="UP000295703"/>
    </source>
</evidence>
<gene>
    <name evidence="2" type="ORF">CTRI78_v003835</name>
</gene>
<sequence length="139" mass="14911">MIRTVATGSRTRTKHVAGVYLTGTYAHQRTIRTELSCQSNSHARDSRPRVLGPQTAPAANLLSRPRRQIDCPAREHPASGASNAPRRAGSLFISRAASCGVESARADYGRSHCCHHLLLRNDTTPSTTAAAAAAARRVL</sequence>
<reference evidence="2 3" key="1">
    <citation type="submission" date="2018-12" db="EMBL/GenBank/DDBJ databases">
        <title>Genome sequence and assembly of Colletotrichum trifolii.</title>
        <authorList>
            <person name="Gan P."/>
            <person name="Shirasu K."/>
        </authorList>
    </citation>
    <scope>NUCLEOTIDE SEQUENCE [LARGE SCALE GENOMIC DNA]</scope>
    <source>
        <strain evidence="2 3">543-2</strain>
    </source>
</reference>